<dbReference type="InterPro" id="IPR002104">
    <property type="entry name" value="Integrase_catalytic"/>
</dbReference>
<evidence type="ECO:0000256" key="1">
    <source>
        <dbReference type="ARBA" id="ARBA00008857"/>
    </source>
</evidence>
<dbReference type="SUPFAM" id="SSF56349">
    <property type="entry name" value="DNA breaking-rejoining enzymes"/>
    <property type="match status" value="1"/>
</dbReference>
<dbReference type="Pfam" id="PF14659">
    <property type="entry name" value="Phage_int_SAM_3"/>
    <property type="match status" value="1"/>
</dbReference>
<evidence type="ECO:0000313" key="7">
    <source>
        <dbReference type="Proteomes" id="UP000270868"/>
    </source>
</evidence>
<name>A0A3R9LIU2_STRCR</name>
<dbReference type="RefSeq" id="WP_125373138.1">
    <property type="nucleotide sequence ID" value="NZ_RJPS01000004.1"/>
</dbReference>
<dbReference type="InterPro" id="IPR028259">
    <property type="entry name" value="AP2-like_int_N"/>
</dbReference>
<accession>A0A3R9LIU2</accession>
<dbReference type="InterPro" id="IPR004107">
    <property type="entry name" value="Integrase_SAM-like_N"/>
</dbReference>
<comment type="similarity">
    <text evidence="1">Belongs to the 'phage' integrase family.</text>
</comment>
<evidence type="ECO:0000256" key="2">
    <source>
        <dbReference type="ARBA" id="ARBA00022908"/>
    </source>
</evidence>
<dbReference type="Gene3D" id="1.10.150.130">
    <property type="match status" value="1"/>
</dbReference>
<organism evidence="6 7">
    <name type="scientific">Streptococcus cristatus</name>
    <dbReference type="NCBI Taxonomy" id="45634"/>
    <lineage>
        <taxon>Bacteria</taxon>
        <taxon>Bacillati</taxon>
        <taxon>Bacillota</taxon>
        <taxon>Bacilli</taxon>
        <taxon>Lactobacillales</taxon>
        <taxon>Streptococcaceae</taxon>
        <taxon>Streptococcus</taxon>
    </lineage>
</organism>
<dbReference type="InterPro" id="IPR013762">
    <property type="entry name" value="Integrase-like_cat_sf"/>
</dbReference>
<dbReference type="Pfam" id="PF00589">
    <property type="entry name" value="Phage_integrase"/>
    <property type="match status" value="1"/>
</dbReference>
<proteinExistence type="inferred from homology"/>
<dbReference type="InterPro" id="IPR050090">
    <property type="entry name" value="Tyrosine_recombinase_XerCD"/>
</dbReference>
<dbReference type="GO" id="GO:0006310">
    <property type="term" value="P:DNA recombination"/>
    <property type="evidence" value="ECO:0007669"/>
    <property type="project" value="UniProtKB-KW"/>
</dbReference>
<sequence length="372" mass="43540">MPKIPHVYYDKATGTYYAVASLGFDRITGKRMQKKKRGFKTQAECKKWYDEFMLKHSRKYIVHGVSLTVEMFLDNYFIPDYRNRVSNRTFLTFSSKLKRLKPFFKMKMVDIQPLHIKKWHTEILEEGLSNNYLKDLHQCMKEIFDMAISLGVVSENPVRKAGNVSRTKHRVDFWTKEEFELFIRTFDKSDVLEHLKFITCLVLFMTGLRISELQALVWDDIDFIDKSLIVSKSMFYQNKNKWQINPTKTFSGNRLIYLDGMTLSNLLEWREHQKKLGKIDFIFSYNCLPITKTMLNNAIVAHSQLAGVKTIRIHDLRHSHASLLLSLGMNDLELKNRLGHASIQTTLGVYSHLRPTAMKEVADKLEGQIKIN</sequence>
<evidence type="ECO:0000259" key="5">
    <source>
        <dbReference type="PROSITE" id="PS51898"/>
    </source>
</evidence>
<reference evidence="6 7" key="1">
    <citation type="submission" date="2018-11" db="EMBL/GenBank/DDBJ databases">
        <title>Species Designations Belie Phenotypic and Genotypic Heterogeneity in Oral Streptococci.</title>
        <authorList>
            <person name="Velsko I."/>
        </authorList>
    </citation>
    <scope>NUCLEOTIDE SEQUENCE [LARGE SCALE GENOMIC DNA]</scope>
    <source>
        <strain evidence="6 7">A52</strain>
    </source>
</reference>
<evidence type="ECO:0000313" key="6">
    <source>
        <dbReference type="EMBL" id="RSJ90514.1"/>
    </source>
</evidence>
<evidence type="ECO:0000256" key="4">
    <source>
        <dbReference type="ARBA" id="ARBA00023172"/>
    </source>
</evidence>
<keyword evidence="4" id="KW-0233">DNA recombination</keyword>
<keyword evidence="2" id="KW-0229">DNA integration</keyword>
<dbReference type="GO" id="GO:0015074">
    <property type="term" value="P:DNA integration"/>
    <property type="evidence" value="ECO:0007669"/>
    <property type="project" value="UniProtKB-KW"/>
</dbReference>
<feature type="domain" description="Tyr recombinase" evidence="5">
    <location>
        <begin position="169"/>
        <end position="363"/>
    </location>
</feature>
<dbReference type="InterPro" id="IPR010998">
    <property type="entry name" value="Integrase_recombinase_N"/>
</dbReference>
<protein>
    <submittedName>
        <fullName evidence="6">Transposase</fullName>
    </submittedName>
</protein>
<dbReference type="Gene3D" id="1.10.443.10">
    <property type="entry name" value="Intergrase catalytic core"/>
    <property type="match status" value="1"/>
</dbReference>
<dbReference type="EMBL" id="RJPS01000004">
    <property type="protein sequence ID" value="RSJ90514.1"/>
    <property type="molecule type" value="Genomic_DNA"/>
</dbReference>
<dbReference type="PANTHER" id="PTHR30349">
    <property type="entry name" value="PHAGE INTEGRASE-RELATED"/>
    <property type="match status" value="1"/>
</dbReference>
<dbReference type="Pfam" id="PF14657">
    <property type="entry name" value="Arm-DNA-bind_4"/>
    <property type="match status" value="1"/>
</dbReference>
<keyword evidence="3" id="KW-0238">DNA-binding</keyword>
<dbReference type="PANTHER" id="PTHR30349:SF64">
    <property type="entry name" value="PROPHAGE INTEGRASE INTD-RELATED"/>
    <property type="match status" value="1"/>
</dbReference>
<dbReference type="InterPro" id="IPR011010">
    <property type="entry name" value="DNA_brk_join_enz"/>
</dbReference>
<dbReference type="AlphaFoldDB" id="A0A3R9LIU2"/>
<dbReference type="CDD" id="cd01189">
    <property type="entry name" value="INT_ICEBs1_C_like"/>
    <property type="match status" value="1"/>
</dbReference>
<gene>
    <name evidence="6" type="ORF">D8792_04695</name>
</gene>
<dbReference type="GO" id="GO:0003677">
    <property type="term" value="F:DNA binding"/>
    <property type="evidence" value="ECO:0007669"/>
    <property type="project" value="UniProtKB-KW"/>
</dbReference>
<comment type="caution">
    <text evidence="6">The sequence shown here is derived from an EMBL/GenBank/DDBJ whole genome shotgun (WGS) entry which is preliminary data.</text>
</comment>
<dbReference type="PROSITE" id="PS51898">
    <property type="entry name" value="TYR_RECOMBINASE"/>
    <property type="match status" value="1"/>
</dbReference>
<dbReference type="Proteomes" id="UP000270868">
    <property type="component" value="Unassembled WGS sequence"/>
</dbReference>
<evidence type="ECO:0000256" key="3">
    <source>
        <dbReference type="ARBA" id="ARBA00023125"/>
    </source>
</evidence>